<proteinExistence type="predicted"/>
<gene>
    <name evidence="2" type="ORF">PGLA1383_LOCUS7512</name>
</gene>
<dbReference type="InterPro" id="IPR011333">
    <property type="entry name" value="SKP1/BTB/POZ_sf"/>
</dbReference>
<dbReference type="InterPro" id="IPR000210">
    <property type="entry name" value="BTB/POZ_dom"/>
</dbReference>
<dbReference type="PANTHER" id="PTHR24413">
    <property type="entry name" value="SPECKLE-TYPE POZ PROTEIN"/>
    <property type="match status" value="1"/>
</dbReference>
<dbReference type="CDD" id="cd18186">
    <property type="entry name" value="BTB_POZ_ZBTB_KLHL-like"/>
    <property type="match status" value="1"/>
</dbReference>
<dbReference type="PROSITE" id="PS50097">
    <property type="entry name" value="BTB"/>
    <property type="match status" value="1"/>
</dbReference>
<dbReference type="Proteomes" id="UP000654075">
    <property type="component" value="Unassembled WGS sequence"/>
</dbReference>
<dbReference type="SUPFAM" id="SSF54695">
    <property type="entry name" value="POZ domain"/>
    <property type="match status" value="1"/>
</dbReference>
<reference evidence="2" key="1">
    <citation type="submission" date="2021-02" db="EMBL/GenBank/DDBJ databases">
        <authorList>
            <person name="Dougan E. K."/>
            <person name="Rhodes N."/>
            <person name="Thang M."/>
            <person name="Chan C."/>
        </authorList>
    </citation>
    <scope>NUCLEOTIDE SEQUENCE</scope>
</reference>
<accession>A0A813DQC9</accession>
<dbReference type="EMBL" id="CAJNNV010003276">
    <property type="protein sequence ID" value="CAE8588726.1"/>
    <property type="molecule type" value="Genomic_DNA"/>
</dbReference>
<dbReference type="Gene3D" id="3.30.710.10">
    <property type="entry name" value="Potassium Channel Kv1.1, Chain A"/>
    <property type="match status" value="1"/>
</dbReference>
<evidence type="ECO:0000313" key="2">
    <source>
        <dbReference type="EMBL" id="CAE8588726.1"/>
    </source>
</evidence>
<dbReference type="AlphaFoldDB" id="A0A813DQC9"/>
<comment type="caution">
    <text evidence="2">The sequence shown here is derived from an EMBL/GenBank/DDBJ whole genome shotgun (WGS) entry which is preliminary data.</text>
</comment>
<sequence length="300" mass="34314">MEPPEKRARSNPVDTATSWAVQTFENEGDVEVVVEGTTLRVHSAILGLASPVFATLLRNGMQEGLRGKIELPGKSKEEFELFMSYLRPGSTKRMTEATVDIMLPWFDHYEVSGWKAECQGILQSMPVTTARLFQAHRYNLQEQYHRCLKDIEPKEFVSQFEEFAKMPKLLEDFLPIVKEQAKYKELESFFGLLEGFIGNGIELSSVLPILALCLTHAELLEDELCTELSQWCKGTMDVMQVMQAMLTRLLAQKGKALDLQQTSKRQVCDFVVHLCETSRDHKISRSTILRYAEQHFAYRP</sequence>
<keyword evidence="3" id="KW-1185">Reference proteome</keyword>
<feature type="domain" description="BTB" evidence="1">
    <location>
        <begin position="28"/>
        <end position="95"/>
    </location>
</feature>
<name>A0A813DQC9_POLGL</name>
<evidence type="ECO:0000313" key="3">
    <source>
        <dbReference type="Proteomes" id="UP000654075"/>
    </source>
</evidence>
<evidence type="ECO:0000259" key="1">
    <source>
        <dbReference type="PROSITE" id="PS50097"/>
    </source>
</evidence>
<dbReference type="Pfam" id="PF00651">
    <property type="entry name" value="BTB"/>
    <property type="match status" value="1"/>
</dbReference>
<protein>
    <recommendedName>
        <fullName evidence="1">BTB domain-containing protein</fullName>
    </recommendedName>
</protein>
<dbReference type="SMART" id="SM00225">
    <property type="entry name" value="BTB"/>
    <property type="match status" value="1"/>
</dbReference>
<organism evidence="2 3">
    <name type="scientific">Polarella glacialis</name>
    <name type="common">Dinoflagellate</name>
    <dbReference type="NCBI Taxonomy" id="89957"/>
    <lineage>
        <taxon>Eukaryota</taxon>
        <taxon>Sar</taxon>
        <taxon>Alveolata</taxon>
        <taxon>Dinophyceae</taxon>
        <taxon>Suessiales</taxon>
        <taxon>Suessiaceae</taxon>
        <taxon>Polarella</taxon>
    </lineage>
</organism>